<sequence length="620" mass="71885">MRYLGNKTRLLEQINQLIENKNITGGVFADLFTGTGSVADHFKDRFEIITNDLLRYASLFSEAKVNFSNVPKFTKFKNHFNTTPFEYWNTYDYSTEPDGFVTLNFSPKGDRKFFQEKNAIKIDTIRRHLDELRDAELLSEKEWVYLLASLLESVMRVSNTSGTYEAFFKDWEPRSNKNLILEPLSMEKLPLFSKRNVTYNDDSNKLVRNIEGDIAYIDTPYTVTQYASAYHVLETIALNDSPKITGKTGRRVERKMSDYNKKNAAKVAFEDLVRQLKFTHVIISYSNQSLIPLNELIDLIQKFAVDGDVEVRTIDFREYKNLNASQKANGQKLQEVLIYFKKDFEIVKSPLNYAGSKDLMMDKITAALPAHISNFVDMTGGAFNVGGNVVGSGRTFYNEKNPVVFELVQSLLLEEPEDLIRRIQKIVHEYGLTKGNKEAYLRLRSHYNSLAFGKRDTMELFVLTLYSFQHMIRFNKNGGFNVPVGNSGLTDDVISRLMNYRTKMPMGNMTMGSFADIDMDQFDEDTLFYFDPPYIITSAAYNDGKRLESEWTYRDEYELLNYLERLDNTGRKFLLSNTVIHKGQRNEMLLDWVERKGFDMQTVGREGRRFPRQEVLIKNY</sequence>
<dbReference type="RefSeq" id="WP_138474967.1">
    <property type="nucleotide sequence ID" value="NZ_VBTH01000031.1"/>
</dbReference>
<dbReference type="GO" id="GO:1904047">
    <property type="term" value="F:S-adenosyl-L-methionine binding"/>
    <property type="evidence" value="ECO:0007669"/>
    <property type="project" value="TreeGrafter"/>
</dbReference>
<dbReference type="InterPro" id="IPR023095">
    <property type="entry name" value="Ade_MeTrfase_dom_2"/>
</dbReference>
<gene>
    <name evidence="7" type="ORF">FEZ51_10110</name>
</gene>
<dbReference type="InterPro" id="IPR012327">
    <property type="entry name" value="MeTrfase_D12"/>
</dbReference>
<evidence type="ECO:0000313" key="8">
    <source>
        <dbReference type="Proteomes" id="UP000305541"/>
    </source>
</evidence>
<dbReference type="OrthoDB" id="9805629at2"/>
<dbReference type="SUPFAM" id="SSF53335">
    <property type="entry name" value="S-adenosyl-L-methionine-dependent methyltransferases"/>
    <property type="match status" value="2"/>
</dbReference>
<evidence type="ECO:0000256" key="4">
    <source>
        <dbReference type="ARBA" id="ARBA00022679"/>
    </source>
</evidence>
<comment type="catalytic activity">
    <reaction evidence="6">
        <text>a 2'-deoxyadenosine in DNA + S-adenosyl-L-methionine = an N(6)-methyl-2'-deoxyadenosine in DNA + S-adenosyl-L-homocysteine + H(+)</text>
        <dbReference type="Rhea" id="RHEA:15197"/>
        <dbReference type="Rhea" id="RHEA-COMP:12418"/>
        <dbReference type="Rhea" id="RHEA-COMP:12419"/>
        <dbReference type="ChEBI" id="CHEBI:15378"/>
        <dbReference type="ChEBI" id="CHEBI:57856"/>
        <dbReference type="ChEBI" id="CHEBI:59789"/>
        <dbReference type="ChEBI" id="CHEBI:90615"/>
        <dbReference type="ChEBI" id="CHEBI:90616"/>
        <dbReference type="EC" id="2.1.1.72"/>
    </reaction>
</comment>
<dbReference type="PIRSF" id="PIRSF036638">
    <property type="entry name" value="M_m6A_StsI"/>
    <property type="match status" value="1"/>
</dbReference>
<dbReference type="PANTHER" id="PTHR30481:SF3">
    <property type="entry name" value="DNA ADENINE METHYLASE"/>
    <property type="match status" value="1"/>
</dbReference>
<proteinExistence type="inferred from homology"/>
<evidence type="ECO:0000256" key="1">
    <source>
        <dbReference type="ARBA" id="ARBA00006594"/>
    </source>
</evidence>
<evidence type="ECO:0000313" key="7">
    <source>
        <dbReference type="EMBL" id="TLQ03264.1"/>
    </source>
</evidence>
<dbReference type="GO" id="GO:0009307">
    <property type="term" value="P:DNA restriction-modification system"/>
    <property type="evidence" value="ECO:0007669"/>
    <property type="project" value="InterPro"/>
</dbReference>
<accession>A0A5R9BRF8</accession>
<dbReference type="EC" id="2.1.1.72" evidence="2"/>
<dbReference type="GO" id="GO:0009007">
    <property type="term" value="F:site-specific DNA-methyltransferase (adenine-specific) activity"/>
    <property type="evidence" value="ECO:0007669"/>
    <property type="project" value="UniProtKB-EC"/>
</dbReference>
<dbReference type="Pfam" id="PF02086">
    <property type="entry name" value="MethyltransfD12"/>
    <property type="match status" value="2"/>
</dbReference>
<organism evidence="7 8">
    <name type="scientific">Pediococcus stilesii</name>
    <dbReference type="NCBI Taxonomy" id="331679"/>
    <lineage>
        <taxon>Bacteria</taxon>
        <taxon>Bacillati</taxon>
        <taxon>Bacillota</taxon>
        <taxon>Bacilli</taxon>
        <taxon>Lactobacillales</taxon>
        <taxon>Lactobacillaceae</taxon>
        <taxon>Pediococcus</taxon>
    </lineage>
</organism>
<dbReference type="GO" id="GO:0032259">
    <property type="term" value="P:methylation"/>
    <property type="evidence" value="ECO:0007669"/>
    <property type="project" value="UniProtKB-KW"/>
</dbReference>
<protein>
    <recommendedName>
        <fullName evidence="2">site-specific DNA-methyltransferase (adenine-specific)</fullName>
        <ecNumber evidence="2">2.1.1.72</ecNumber>
    </recommendedName>
</protein>
<name>A0A5R9BRF8_9LACO</name>
<evidence type="ECO:0000256" key="6">
    <source>
        <dbReference type="ARBA" id="ARBA00047942"/>
    </source>
</evidence>
<dbReference type="PANTHER" id="PTHR30481">
    <property type="entry name" value="DNA ADENINE METHYLASE"/>
    <property type="match status" value="1"/>
</dbReference>
<evidence type="ECO:0000256" key="2">
    <source>
        <dbReference type="ARBA" id="ARBA00011900"/>
    </source>
</evidence>
<evidence type="ECO:0000256" key="3">
    <source>
        <dbReference type="ARBA" id="ARBA00022603"/>
    </source>
</evidence>
<dbReference type="PRINTS" id="PR00505">
    <property type="entry name" value="D12N6MTFRASE"/>
</dbReference>
<dbReference type="Proteomes" id="UP000305541">
    <property type="component" value="Unassembled WGS sequence"/>
</dbReference>
<dbReference type="AlphaFoldDB" id="A0A5R9BRF8"/>
<keyword evidence="5" id="KW-0949">S-adenosyl-L-methionine</keyword>
<dbReference type="GO" id="GO:0006298">
    <property type="term" value="P:mismatch repair"/>
    <property type="evidence" value="ECO:0007669"/>
    <property type="project" value="TreeGrafter"/>
</dbReference>
<keyword evidence="4" id="KW-0808">Transferase</keyword>
<dbReference type="EMBL" id="VBTH01000031">
    <property type="protein sequence ID" value="TLQ03264.1"/>
    <property type="molecule type" value="Genomic_DNA"/>
</dbReference>
<dbReference type="InterPro" id="IPR029063">
    <property type="entry name" value="SAM-dependent_MTases_sf"/>
</dbReference>
<dbReference type="GO" id="GO:0043565">
    <property type="term" value="F:sequence-specific DNA binding"/>
    <property type="evidence" value="ECO:0007669"/>
    <property type="project" value="TreeGrafter"/>
</dbReference>
<reference evidence="7 8" key="1">
    <citation type="submission" date="2019-05" db="EMBL/GenBank/DDBJ databases">
        <title>The metagenome of a microbial culture collection derived from dairy environment covers the genomic content of the human microbiome.</title>
        <authorList>
            <person name="Roder T."/>
            <person name="Wuthrich D."/>
            <person name="Sattari Z."/>
            <person name="Von Ah U."/>
            <person name="Bar C."/>
            <person name="Ronchi F."/>
            <person name="Macpherson A.J."/>
            <person name="Ganal-Vonarburg S.C."/>
            <person name="Bruggmann R."/>
            <person name="Vergeres G."/>
        </authorList>
    </citation>
    <scope>NUCLEOTIDE SEQUENCE [LARGE SCALE GENOMIC DNA]</scope>
    <source>
        <strain evidence="7 8">FAM 18815</strain>
    </source>
</reference>
<evidence type="ECO:0000256" key="5">
    <source>
        <dbReference type="ARBA" id="ARBA00022691"/>
    </source>
</evidence>
<dbReference type="InterPro" id="IPR012186">
    <property type="entry name" value="Ade-mod_methylase_MStsI"/>
</dbReference>
<dbReference type="Gene3D" id="3.40.50.150">
    <property type="entry name" value="Vaccinia Virus protein VP39"/>
    <property type="match status" value="2"/>
</dbReference>
<dbReference type="Gene3D" id="1.10.1020.10">
    <property type="entry name" value="Adenine-specific Methyltransferase, Domain 2"/>
    <property type="match status" value="2"/>
</dbReference>
<comment type="similarity">
    <text evidence="1">Belongs to the N(4)/N(6)-methyltransferase family.</text>
</comment>
<keyword evidence="3 7" id="KW-0489">Methyltransferase</keyword>
<comment type="caution">
    <text evidence="7">The sequence shown here is derived from an EMBL/GenBank/DDBJ whole genome shotgun (WGS) entry which is preliminary data.</text>
</comment>